<dbReference type="PROSITE" id="PS51186">
    <property type="entry name" value="GNAT"/>
    <property type="match status" value="1"/>
</dbReference>
<reference evidence="2" key="1">
    <citation type="journal article" date="2005" name="Environ. Microbiol.">
        <title>Genetic and functional properties of uncultivated thermophilic crenarchaeotes from a subsurface gold mine as revealed by analysis of genome fragments.</title>
        <authorList>
            <person name="Nunoura T."/>
            <person name="Hirayama H."/>
            <person name="Takami H."/>
            <person name="Oida H."/>
            <person name="Nishi S."/>
            <person name="Shimamura S."/>
            <person name="Suzuki Y."/>
            <person name="Inagaki F."/>
            <person name="Takai K."/>
            <person name="Nealson K.H."/>
            <person name="Horikoshi K."/>
        </authorList>
    </citation>
    <scope>NUCLEOTIDE SEQUENCE</scope>
</reference>
<dbReference type="Pfam" id="PF13302">
    <property type="entry name" value="Acetyltransf_3"/>
    <property type="match status" value="1"/>
</dbReference>
<gene>
    <name evidence="2" type="ORF">HGMM_F53H06C17</name>
</gene>
<feature type="domain" description="N-acetyltransferase" evidence="1">
    <location>
        <begin position="7"/>
        <end position="169"/>
    </location>
</feature>
<dbReference type="CDD" id="cd04301">
    <property type="entry name" value="NAT_SF"/>
    <property type="match status" value="1"/>
</dbReference>
<dbReference type="PANTHER" id="PTHR43415:SF3">
    <property type="entry name" value="GNAT-FAMILY ACETYLTRANSFERASE"/>
    <property type="match status" value="1"/>
</dbReference>
<proteinExistence type="predicted"/>
<dbReference type="EMBL" id="AP011791">
    <property type="protein sequence ID" value="BAL58019.1"/>
    <property type="molecule type" value="Genomic_DNA"/>
</dbReference>
<protein>
    <submittedName>
        <fullName evidence="2">GCN5-related N-acetyltransferase</fullName>
    </submittedName>
</protein>
<organism evidence="2">
    <name type="scientific">uncultured Chloroflexota bacterium</name>
    <dbReference type="NCBI Taxonomy" id="166587"/>
    <lineage>
        <taxon>Bacteria</taxon>
        <taxon>Bacillati</taxon>
        <taxon>Chloroflexota</taxon>
        <taxon>environmental samples</taxon>
    </lineage>
</organism>
<evidence type="ECO:0000259" key="1">
    <source>
        <dbReference type="PROSITE" id="PS51186"/>
    </source>
</evidence>
<dbReference type="AlphaFoldDB" id="H5SPD3"/>
<evidence type="ECO:0000313" key="2">
    <source>
        <dbReference type="EMBL" id="BAL58019.1"/>
    </source>
</evidence>
<sequence length="173" mass="20324">MIKGRRISLRAIERGDLPRFVTWLNDPEVIAHLTIFLPLNLDDETDWYEQQRRDPATQTFAIVEEQGTLIGSIGLHQIDYRQQKAELGILIGDKSRWGQGYCQEAIRLLLNFAFTHMNLHRIYLHVEADHHQAINCYLKCGFIEEGRLRQAIYRQGRFQDLLIMSVLRSEYLQ</sequence>
<accession>H5SPD3</accession>
<reference evidence="2" key="2">
    <citation type="journal article" date="2012" name="PLoS ONE">
        <title>A Deeply Branching Thermophilic Bacterium with an Ancient Acetyl-CoA Pathway Dominates a Subsurface Ecosystem.</title>
        <authorList>
            <person name="Takami H."/>
            <person name="Noguchi H."/>
            <person name="Takaki Y."/>
            <person name="Uchiyama I."/>
            <person name="Toyoda A."/>
            <person name="Nishi S."/>
            <person name="Chee G.-J."/>
            <person name="Arai W."/>
            <person name="Nunoura T."/>
            <person name="Itoh T."/>
            <person name="Hattori M."/>
            <person name="Takai K."/>
        </authorList>
    </citation>
    <scope>NUCLEOTIDE SEQUENCE</scope>
</reference>
<dbReference type="InterPro" id="IPR016181">
    <property type="entry name" value="Acyl_CoA_acyltransferase"/>
</dbReference>
<dbReference type="PANTHER" id="PTHR43415">
    <property type="entry name" value="SPERMIDINE N(1)-ACETYLTRANSFERASE"/>
    <property type="match status" value="1"/>
</dbReference>
<keyword evidence="2" id="KW-0808">Transferase</keyword>
<dbReference type="SUPFAM" id="SSF55729">
    <property type="entry name" value="Acyl-CoA N-acyltransferases (Nat)"/>
    <property type="match status" value="1"/>
</dbReference>
<dbReference type="Gene3D" id="3.40.630.30">
    <property type="match status" value="1"/>
</dbReference>
<dbReference type="InterPro" id="IPR000182">
    <property type="entry name" value="GNAT_dom"/>
</dbReference>
<name>H5SPD3_9CHLR</name>
<dbReference type="GO" id="GO:0016747">
    <property type="term" value="F:acyltransferase activity, transferring groups other than amino-acyl groups"/>
    <property type="evidence" value="ECO:0007669"/>
    <property type="project" value="InterPro"/>
</dbReference>